<dbReference type="RefSeq" id="WP_185675379.1">
    <property type="nucleotide sequence ID" value="NZ_JACHVB010000021.1"/>
</dbReference>
<dbReference type="Proteomes" id="UP000546464">
    <property type="component" value="Unassembled WGS sequence"/>
</dbReference>
<comment type="caution">
    <text evidence="1">The sequence shown here is derived from an EMBL/GenBank/DDBJ whole genome shotgun (WGS) entry which is preliminary data.</text>
</comment>
<protein>
    <submittedName>
        <fullName evidence="1">Uncharacterized protein</fullName>
    </submittedName>
</protein>
<organism evidence="1 2">
    <name type="scientific">Ruficoccus amylovorans</name>
    <dbReference type="NCBI Taxonomy" id="1804625"/>
    <lineage>
        <taxon>Bacteria</taxon>
        <taxon>Pseudomonadati</taxon>
        <taxon>Verrucomicrobiota</taxon>
        <taxon>Opitutia</taxon>
        <taxon>Puniceicoccales</taxon>
        <taxon>Cerasicoccaceae</taxon>
        <taxon>Ruficoccus</taxon>
    </lineage>
</organism>
<keyword evidence="2" id="KW-1185">Reference proteome</keyword>
<dbReference type="AlphaFoldDB" id="A0A842HD02"/>
<name>A0A842HD02_9BACT</name>
<sequence length="364" mass="42481">MKKPAMLPESEWTFDSAVAEWGLCLVFCYEYARTACTLYPEFAKLIEEVCYVGNVPSPIPWEGYKDYGIETPEEGEDLDARMMKRRDELAGHHLGPFLLAVLRYLKNPKLGENKPISIANPFVDWFVRYARNWSNRSPNPLYFMHPGRGNAHVWTSYMGEACDVENDTAWMAPSTYRPTDRPLKPLVHGFTTASLMEVNWAYPDKILMKYFEQFLRENRPPRYRYGRGPAALYTSKQIGVYGQPFPFDQNQGLEWLSVFRRRNAILDYAWDEYFALYDPIKGNENELSYLKRKEASQERLAVQMNKAEVILKWFAHGGYIAKRKSNSEPLWKHIKSLEELEPDGEWSSGLGWIQKPEFDFDDDE</sequence>
<evidence type="ECO:0000313" key="1">
    <source>
        <dbReference type="EMBL" id="MBC2594395.1"/>
    </source>
</evidence>
<accession>A0A842HD02</accession>
<evidence type="ECO:0000313" key="2">
    <source>
        <dbReference type="Proteomes" id="UP000546464"/>
    </source>
</evidence>
<proteinExistence type="predicted"/>
<gene>
    <name evidence="1" type="ORF">H5P28_09015</name>
</gene>
<dbReference type="EMBL" id="JACHVB010000021">
    <property type="protein sequence ID" value="MBC2594395.1"/>
    <property type="molecule type" value="Genomic_DNA"/>
</dbReference>
<reference evidence="1 2" key="1">
    <citation type="submission" date="2020-07" db="EMBL/GenBank/DDBJ databases">
        <authorList>
            <person name="Feng X."/>
        </authorList>
    </citation>
    <scope>NUCLEOTIDE SEQUENCE [LARGE SCALE GENOMIC DNA]</scope>
    <source>
        <strain evidence="1 2">JCM31066</strain>
    </source>
</reference>